<feature type="transmembrane region" description="Helical" evidence="1">
    <location>
        <begin position="565"/>
        <end position="586"/>
    </location>
</feature>
<keyword evidence="1" id="KW-0812">Transmembrane</keyword>
<evidence type="ECO:0008006" key="4">
    <source>
        <dbReference type="Google" id="ProtNLM"/>
    </source>
</evidence>
<feature type="transmembrane region" description="Helical" evidence="1">
    <location>
        <begin position="492"/>
        <end position="511"/>
    </location>
</feature>
<dbReference type="EMBL" id="QGTR01000003">
    <property type="protein sequence ID" value="PWW00231.1"/>
    <property type="molecule type" value="Genomic_DNA"/>
</dbReference>
<keyword evidence="1" id="KW-0472">Membrane</keyword>
<evidence type="ECO:0000256" key="1">
    <source>
        <dbReference type="SAM" id="Phobius"/>
    </source>
</evidence>
<gene>
    <name evidence="2" type="ORF">DFR52_103433</name>
</gene>
<feature type="transmembrane region" description="Helical" evidence="1">
    <location>
        <begin position="364"/>
        <end position="381"/>
    </location>
</feature>
<feature type="transmembrane region" description="Helical" evidence="1">
    <location>
        <begin position="36"/>
        <end position="54"/>
    </location>
</feature>
<reference evidence="2 3" key="1">
    <citation type="submission" date="2018-05" db="EMBL/GenBank/DDBJ databases">
        <title>Genomic Encyclopedia of Type Strains, Phase IV (KMG-IV): sequencing the most valuable type-strain genomes for metagenomic binning, comparative biology and taxonomic classification.</title>
        <authorList>
            <person name="Goeker M."/>
        </authorList>
    </citation>
    <scope>NUCLEOTIDE SEQUENCE [LARGE SCALE GENOMIC DNA]</scope>
    <source>
        <strain evidence="2 3">DSM 16791</strain>
    </source>
</reference>
<feature type="transmembrane region" description="Helical" evidence="1">
    <location>
        <begin position="141"/>
        <end position="160"/>
    </location>
</feature>
<protein>
    <recommendedName>
        <fullName evidence="4">Dolichyl-phosphate-mannose-protein mannosyltransferase</fullName>
    </recommendedName>
</protein>
<feature type="transmembrane region" description="Helical" evidence="1">
    <location>
        <begin position="415"/>
        <end position="435"/>
    </location>
</feature>
<dbReference type="Proteomes" id="UP000246352">
    <property type="component" value="Unassembled WGS sequence"/>
</dbReference>
<feature type="transmembrane region" description="Helical" evidence="1">
    <location>
        <begin position="66"/>
        <end position="84"/>
    </location>
</feature>
<feature type="transmembrane region" description="Helical" evidence="1">
    <location>
        <begin position="111"/>
        <end position="129"/>
    </location>
</feature>
<feature type="transmembrane region" description="Helical" evidence="1">
    <location>
        <begin position="518"/>
        <end position="536"/>
    </location>
</feature>
<sequence>MSAARNGDRARPPAAAFTPTAMDVDMKLFSRIDAEAALVLALLVLMAAAVFQLAMKSAFDIGSDWIPVYGSALAGGLVLALMALRFPRALPGLLLASVAVPLMLLGHTPALMIVVFQWCTVFALGLLFAPGRVESNDQVAGALIIGYVVYSVALLCLVHLGVFTPWVIATFHLIPIAAAGWFCRGKLRPGSILSRRAQDATSALTDLAILFLVFAGAIILVYFATVPDNGSDSIAAYRPMITDILRDGALTIDPTKRTINLLPLIELWGQTASATLAQDLHAAKIWNLSIFLFAFYVLASAGSRLGARLPHTAILLGTAVCILVPAFYNVTLSGFVDNSALLMTAVMVFWCLRIVSSETETDGFTYRNAIWAGLILGLAFISKYTLVFSIAFLAIALTAYIAASKRFQEKYSKIAITAVSALILPVSYLLFVYYVTGNPFFPFENEKWQSPFFGTHVFVSVHSGYLHPALFWDMTVNTGAYSVSGAVDGKLGLSYLFGAVVAFYAVARALLRRDVAAGIWLTAATFLIATVLLSWAQNSSRYVAPSLALLVPAVLFVLQGNHRRLWTGFFVIMLTGHIALIPRYGYGAGTFALADSPKAAHAALYDHKLDRQRIADDLSRRYGQQGRILDLGGQAVSIGETLENGWYDHPAATRIGTALKKGAEEFAAFLADENIDAVVVGRYDSTRLDSATLALLRDSSQQVDQEGSLLVFHLRDEIRFDRFIEVPAIPGRQQYQATPEKGSFAWQIDYVCRESGTILRVNIVGGQWRDSFPAFGLCDNRQASWRSPLLAADGRNASLVVFYQFPEGLAVERAGYWYRPQ</sequence>
<feature type="transmembrane region" description="Helical" evidence="1">
    <location>
        <begin position="166"/>
        <end position="183"/>
    </location>
</feature>
<proteinExistence type="predicted"/>
<keyword evidence="3" id="KW-1185">Reference proteome</keyword>
<accession>A0A317PP09</accession>
<name>A0A317PP09_9HYPH</name>
<feature type="transmembrane region" description="Helical" evidence="1">
    <location>
        <begin position="309"/>
        <end position="328"/>
    </location>
</feature>
<keyword evidence="1" id="KW-1133">Transmembrane helix</keyword>
<dbReference type="AlphaFoldDB" id="A0A317PP09"/>
<feature type="transmembrane region" description="Helical" evidence="1">
    <location>
        <begin position="285"/>
        <end position="302"/>
    </location>
</feature>
<feature type="transmembrane region" description="Helical" evidence="1">
    <location>
        <begin position="334"/>
        <end position="352"/>
    </location>
</feature>
<evidence type="ECO:0000313" key="2">
    <source>
        <dbReference type="EMBL" id="PWW00231.1"/>
    </source>
</evidence>
<feature type="transmembrane region" description="Helical" evidence="1">
    <location>
        <begin position="89"/>
        <end position="105"/>
    </location>
</feature>
<evidence type="ECO:0000313" key="3">
    <source>
        <dbReference type="Proteomes" id="UP000246352"/>
    </source>
</evidence>
<feature type="transmembrane region" description="Helical" evidence="1">
    <location>
        <begin position="204"/>
        <end position="224"/>
    </location>
</feature>
<comment type="caution">
    <text evidence="2">The sequence shown here is derived from an EMBL/GenBank/DDBJ whole genome shotgun (WGS) entry which is preliminary data.</text>
</comment>
<feature type="transmembrane region" description="Helical" evidence="1">
    <location>
        <begin position="387"/>
        <end position="403"/>
    </location>
</feature>
<feature type="transmembrane region" description="Helical" evidence="1">
    <location>
        <begin position="542"/>
        <end position="558"/>
    </location>
</feature>
<organism evidence="2 3">
    <name type="scientific">Hoeflea marina</name>
    <dbReference type="NCBI Taxonomy" id="274592"/>
    <lineage>
        <taxon>Bacteria</taxon>
        <taxon>Pseudomonadati</taxon>
        <taxon>Pseudomonadota</taxon>
        <taxon>Alphaproteobacteria</taxon>
        <taxon>Hyphomicrobiales</taxon>
        <taxon>Rhizobiaceae</taxon>
        <taxon>Hoeflea</taxon>
    </lineage>
</organism>